<dbReference type="OrthoDB" id="7055905at2"/>
<dbReference type="InterPro" id="IPR036264">
    <property type="entry name" value="Bact_exopeptidase_dim_dom"/>
</dbReference>
<dbReference type="SUPFAM" id="SSF53187">
    <property type="entry name" value="Zn-dependent exopeptidases"/>
    <property type="match status" value="1"/>
</dbReference>
<reference evidence="6 7" key="1">
    <citation type="submission" date="2016-11" db="EMBL/GenBank/DDBJ databases">
        <authorList>
            <person name="Jaros S."/>
            <person name="Januszkiewicz K."/>
            <person name="Wedrychowicz H."/>
        </authorList>
    </citation>
    <scope>NUCLEOTIDE SEQUENCE [LARGE SCALE GENOMIC DNA]</scope>
    <source>
        <strain evidence="6 7">DSM 46144</strain>
    </source>
</reference>
<dbReference type="Pfam" id="PF07687">
    <property type="entry name" value="M20_dimer"/>
    <property type="match status" value="1"/>
</dbReference>
<dbReference type="PROSITE" id="PS00758">
    <property type="entry name" value="ARGE_DAPE_CPG2_1"/>
    <property type="match status" value="1"/>
</dbReference>
<keyword evidence="3" id="KW-0378">Hydrolase</keyword>
<accession>A0A1M7N8Z6</accession>
<evidence type="ECO:0000313" key="6">
    <source>
        <dbReference type="EMBL" id="SHN00051.1"/>
    </source>
</evidence>
<dbReference type="GO" id="GO:0046872">
    <property type="term" value="F:metal ion binding"/>
    <property type="evidence" value="ECO:0007669"/>
    <property type="project" value="UniProtKB-KW"/>
</dbReference>
<evidence type="ECO:0000313" key="7">
    <source>
        <dbReference type="Proteomes" id="UP000184440"/>
    </source>
</evidence>
<dbReference type="Proteomes" id="UP000184440">
    <property type="component" value="Unassembled WGS sequence"/>
</dbReference>
<dbReference type="PANTHER" id="PTHR43808:SF31">
    <property type="entry name" value="N-ACETYL-L-CITRULLINE DEACETYLASE"/>
    <property type="match status" value="1"/>
</dbReference>
<keyword evidence="4" id="KW-0862">Zinc</keyword>
<dbReference type="PANTHER" id="PTHR43808">
    <property type="entry name" value="ACETYLORNITHINE DEACETYLASE"/>
    <property type="match status" value="1"/>
</dbReference>
<dbReference type="InterPro" id="IPR001261">
    <property type="entry name" value="ArgE/DapE_CS"/>
</dbReference>
<dbReference type="Gene3D" id="3.40.630.10">
    <property type="entry name" value="Zn peptidases"/>
    <property type="match status" value="1"/>
</dbReference>
<evidence type="ECO:0000256" key="2">
    <source>
        <dbReference type="ARBA" id="ARBA00022723"/>
    </source>
</evidence>
<dbReference type="STRING" id="134849.SAMN05443668_102492"/>
<evidence type="ECO:0000259" key="5">
    <source>
        <dbReference type="Pfam" id="PF07687"/>
    </source>
</evidence>
<organism evidence="6 7">
    <name type="scientific">Cryptosporangium aurantiacum</name>
    <dbReference type="NCBI Taxonomy" id="134849"/>
    <lineage>
        <taxon>Bacteria</taxon>
        <taxon>Bacillati</taxon>
        <taxon>Actinomycetota</taxon>
        <taxon>Actinomycetes</taxon>
        <taxon>Cryptosporangiales</taxon>
        <taxon>Cryptosporangiaceae</taxon>
        <taxon>Cryptosporangium</taxon>
    </lineage>
</organism>
<dbReference type="InterPro" id="IPR011650">
    <property type="entry name" value="Peptidase_M20_dimer"/>
</dbReference>
<dbReference type="Gene3D" id="3.30.70.360">
    <property type="match status" value="1"/>
</dbReference>
<keyword evidence="2" id="KW-0479">Metal-binding</keyword>
<dbReference type="SUPFAM" id="SSF55031">
    <property type="entry name" value="Bacterial exopeptidase dimerisation domain"/>
    <property type="match status" value="1"/>
</dbReference>
<evidence type="ECO:0000256" key="3">
    <source>
        <dbReference type="ARBA" id="ARBA00022801"/>
    </source>
</evidence>
<dbReference type="GO" id="GO:0008777">
    <property type="term" value="F:acetylornithine deacetylase activity"/>
    <property type="evidence" value="ECO:0007669"/>
    <property type="project" value="TreeGrafter"/>
</dbReference>
<dbReference type="AlphaFoldDB" id="A0A1M7N8Z6"/>
<feature type="domain" description="Peptidase M20 dimerisation" evidence="5">
    <location>
        <begin position="196"/>
        <end position="294"/>
    </location>
</feature>
<dbReference type="InterPro" id="IPR002933">
    <property type="entry name" value="Peptidase_M20"/>
</dbReference>
<sequence>MPSDHSVGAGPVFWGRVLLDWDLVAADPGGAELLLPWLERLVALPTVSGNLAASEEGLDLIGEFLAERGMRIRRFDQDGFGALVATVHPTMTPTVMLTAHLDVVPGPEHLFTLKRDGDRLIGRGVFDMKGAIAAYLALIDQLAPELHRYDLGVMITTDEETRDLGVKLLLQEEGYRARVAVLPDGGDNWQLEEVAKGAWRVRVSTYGVAVHGSRPWTGESASLKLLDLLTDIRRRFPVEEPHVDTLNISFLRAGTAPNQLPDQAEAVLDVRVMGPEELAAVERDVAEICRRHGADLELLVLFPPVKHDLADPLLAEFARSVERVTGVACGGCLSFGSSDAAQFASVGVPCAVTRPRGGGHHGDDEWVDAGSLAQLVPVLRDFVCRVATHE</sequence>
<dbReference type="InterPro" id="IPR050072">
    <property type="entry name" value="Peptidase_M20A"/>
</dbReference>
<name>A0A1M7N8Z6_9ACTN</name>
<protein>
    <submittedName>
        <fullName evidence="6">Acetylornithine deacetylase/succinyl-diaminopimelate desuccinylase</fullName>
    </submittedName>
</protein>
<dbReference type="GO" id="GO:0006526">
    <property type="term" value="P:L-arginine biosynthetic process"/>
    <property type="evidence" value="ECO:0007669"/>
    <property type="project" value="TreeGrafter"/>
</dbReference>
<dbReference type="EMBL" id="FRCS01000002">
    <property type="protein sequence ID" value="SHN00051.1"/>
    <property type="molecule type" value="Genomic_DNA"/>
</dbReference>
<proteinExistence type="predicted"/>
<gene>
    <name evidence="6" type="ORF">SAMN05443668_102492</name>
</gene>
<dbReference type="Pfam" id="PF01546">
    <property type="entry name" value="Peptidase_M20"/>
    <property type="match status" value="1"/>
</dbReference>
<evidence type="ECO:0000256" key="4">
    <source>
        <dbReference type="ARBA" id="ARBA00022833"/>
    </source>
</evidence>
<comment type="cofactor">
    <cofactor evidence="1">
        <name>Zn(2+)</name>
        <dbReference type="ChEBI" id="CHEBI:29105"/>
    </cofactor>
</comment>
<evidence type="ECO:0000256" key="1">
    <source>
        <dbReference type="ARBA" id="ARBA00001947"/>
    </source>
</evidence>
<keyword evidence="7" id="KW-1185">Reference proteome</keyword>